<evidence type="ECO:0008006" key="4">
    <source>
        <dbReference type="Google" id="ProtNLM"/>
    </source>
</evidence>
<dbReference type="RefSeq" id="WP_088562864.1">
    <property type="nucleotide sequence ID" value="NZ_FYEH01000018.1"/>
</dbReference>
<feature type="compositionally biased region" description="Basic residues" evidence="1">
    <location>
        <begin position="60"/>
        <end position="69"/>
    </location>
</feature>
<accession>A0A212S070</accession>
<feature type="compositionally biased region" description="Basic residues" evidence="1">
    <location>
        <begin position="118"/>
        <end position="129"/>
    </location>
</feature>
<dbReference type="EMBL" id="FYEH01000018">
    <property type="protein sequence ID" value="SNB78351.1"/>
    <property type="molecule type" value="Genomic_DNA"/>
</dbReference>
<evidence type="ECO:0000313" key="2">
    <source>
        <dbReference type="EMBL" id="SNB78351.1"/>
    </source>
</evidence>
<organism evidence="2 3">
    <name type="scientific">Arboricoccus pini</name>
    <dbReference type="NCBI Taxonomy" id="1963835"/>
    <lineage>
        <taxon>Bacteria</taxon>
        <taxon>Pseudomonadati</taxon>
        <taxon>Pseudomonadota</taxon>
        <taxon>Alphaproteobacteria</taxon>
        <taxon>Geminicoccales</taxon>
        <taxon>Geminicoccaceae</taxon>
        <taxon>Arboricoccus</taxon>
    </lineage>
</organism>
<dbReference type="Pfam" id="PF11154">
    <property type="entry name" value="DUF2934"/>
    <property type="match status" value="1"/>
</dbReference>
<dbReference type="Proteomes" id="UP000197065">
    <property type="component" value="Unassembled WGS sequence"/>
</dbReference>
<sequence>MADREERIRKRAYEIWQREGEPHGRDQDYWHRAIAELGEEDVGEVEVALPARAADDLAPKRPRPARKPKGAAGQMVDLAQSFASADLDHAVEEANASVREVGGTPPTNISAKPAATLTRKKTTRAPKEK</sequence>
<dbReference type="InterPro" id="IPR021327">
    <property type="entry name" value="DUF2934"/>
</dbReference>
<evidence type="ECO:0000256" key="1">
    <source>
        <dbReference type="SAM" id="MobiDB-lite"/>
    </source>
</evidence>
<feature type="region of interest" description="Disordered" evidence="1">
    <location>
        <begin position="53"/>
        <end position="73"/>
    </location>
</feature>
<keyword evidence="3" id="KW-1185">Reference proteome</keyword>
<feature type="region of interest" description="Disordered" evidence="1">
    <location>
        <begin position="95"/>
        <end position="129"/>
    </location>
</feature>
<dbReference type="AlphaFoldDB" id="A0A212S070"/>
<reference evidence="2 3" key="1">
    <citation type="submission" date="2017-06" db="EMBL/GenBank/DDBJ databases">
        <authorList>
            <person name="Kim H.J."/>
            <person name="Triplett B.A."/>
        </authorList>
    </citation>
    <scope>NUCLEOTIDE SEQUENCE [LARGE SCALE GENOMIC DNA]</scope>
    <source>
        <strain evidence="2 3">B29T1</strain>
    </source>
</reference>
<gene>
    <name evidence="2" type="ORF">SAMN07250955_11849</name>
</gene>
<evidence type="ECO:0000313" key="3">
    <source>
        <dbReference type="Proteomes" id="UP000197065"/>
    </source>
</evidence>
<dbReference type="OrthoDB" id="9811127at2"/>
<protein>
    <recommendedName>
        <fullName evidence="4">DUF2934 domain-containing protein</fullName>
    </recommendedName>
</protein>
<name>A0A212S070_9PROT</name>
<proteinExistence type="predicted"/>